<evidence type="ECO:0000256" key="2">
    <source>
        <dbReference type="ARBA" id="ARBA00022679"/>
    </source>
</evidence>
<keyword evidence="2 6" id="KW-0808">Transferase</keyword>
<evidence type="ECO:0000256" key="3">
    <source>
        <dbReference type="ARBA" id="ARBA00022691"/>
    </source>
</evidence>
<gene>
    <name evidence="6" type="ORF">CYLTODRAFT_408012</name>
</gene>
<dbReference type="InterPro" id="IPR016461">
    <property type="entry name" value="COMT-like"/>
</dbReference>
<dbReference type="InterPro" id="IPR012967">
    <property type="entry name" value="COMT_dimerisation"/>
</dbReference>
<dbReference type="GO" id="GO:0032259">
    <property type="term" value="P:methylation"/>
    <property type="evidence" value="ECO:0007669"/>
    <property type="project" value="UniProtKB-KW"/>
</dbReference>
<keyword evidence="3" id="KW-0949">S-adenosyl-L-methionine</keyword>
<dbReference type="GO" id="GO:0046983">
    <property type="term" value="F:protein dimerization activity"/>
    <property type="evidence" value="ECO:0007669"/>
    <property type="project" value="InterPro"/>
</dbReference>
<dbReference type="Proteomes" id="UP000054007">
    <property type="component" value="Unassembled WGS sequence"/>
</dbReference>
<dbReference type="InterPro" id="IPR036390">
    <property type="entry name" value="WH_DNA-bd_sf"/>
</dbReference>
<evidence type="ECO:0000313" key="7">
    <source>
        <dbReference type="Proteomes" id="UP000054007"/>
    </source>
</evidence>
<dbReference type="Gene3D" id="1.10.10.10">
    <property type="entry name" value="Winged helix-like DNA-binding domain superfamily/Winged helix DNA-binding domain"/>
    <property type="match status" value="1"/>
</dbReference>
<evidence type="ECO:0000313" key="6">
    <source>
        <dbReference type="EMBL" id="KIY71645.1"/>
    </source>
</evidence>
<reference evidence="6 7" key="1">
    <citation type="journal article" date="2015" name="Fungal Genet. Biol.">
        <title>Evolution of novel wood decay mechanisms in Agaricales revealed by the genome sequences of Fistulina hepatica and Cylindrobasidium torrendii.</title>
        <authorList>
            <person name="Floudas D."/>
            <person name="Held B.W."/>
            <person name="Riley R."/>
            <person name="Nagy L.G."/>
            <person name="Koehler G."/>
            <person name="Ransdell A.S."/>
            <person name="Younus H."/>
            <person name="Chow J."/>
            <person name="Chiniquy J."/>
            <person name="Lipzen A."/>
            <person name="Tritt A."/>
            <person name="Sun H."/>
            <person name="Haridas S."/>
            <person name="LaButti K."/>
            <person name="Ohm R.A."/>
            <person name="Kues U."/>
            <person name="Blanchette R.A."/>
            <person name="Grigoriev I.V."/>
            <person name="Minto R.E."/>
            <person name="Hibbett D.S."/>
        </authorList>
    </citation>
    <scope>NUCLEOTIDE SEQUENCE [LARGE SCALE GENOMIC DNA]</scope>
    <source>
        <strain evidence="6 7">FP15055 ss-10</strain>
    </source>
</reference>
<feature type="domain" description="O-methyltransferase dimerisation" evidence="5">
    <location>
        <begin position="97"/>
        <end position="169"/>
    </location>
</feature>
<accession>A0A0D7BN79</accession>
<dbReference type="SUPFAM" id="SSF53335">
    <property type="entry name" value="S-adenosyl-L-methionine-dependent methyltransferases"/>
    <property type="match status" value="1"/>
</dbReference>
<dbReference type="OrthoDB" id="2410195at2759"/>
<sequence length="474" mass="52446">MSPHRPSQLRQLQAMGVRPLRQLVDLISSAVDAIEHAELDTGVNYPSLQTIYDPHSPREKFAADASVERHASVAVSACYQLLATLGHPEKHMYLNSGAFHIPAAMRVTMESCVPEILRSHPEGLHAEEIAQRINLKGSSIGRLLRLLATHHIFTEVAPNVFKNNRLSSVMDTGKTVEQIRADPINKHAGTSGCAALLEQNTDWMFKSGACLYEALTQRRDCSLGVAFRTKNLFEWLEQPGNERSLARFGASMQGHSNMEGKSILDGYDWSSLKPGSVVVDLAGGSGHVSMRIMEHHPNLRFVVQDRAAVIDSVATKLWQTHHPSAVDGGNVKLQAHDFYCPQPVKNASVFLIQKTLHNYNDERCVRILKHLREAAMPDTKLIVVDMIVVPTCSDTVTSHIKGYKTQKVPWPLLANLGRAGAEQCFGDMQMFTAIGGIERTVGGFERIFSDSGWKLEEIFRPAGAAHRQLIARIS</sequence>
<protein>
    <submittedName>
        <fullName evidence="6">O-methyltransferase</fullName>
    </submittedName>
</protein>
<keyword evidence="1 6" id="KW-0489">Methyltransferase</keyword>
<dbReference type="EMBL" id="KN880452">
    <property type="protein sequence ID" value="KIY71645.1"/>
    <property type="molecule type" value="Genomic_DNA"/>
</dbReference>
<organism evidence="6 7">
    <name type="scientific">Cylindrobasidium torrendii FP15055 ss-10</name>
    <dbReference type="NCBI Taxonomy" id="1314674"/>
    <lineage>
        <taxon>Eukaryota</taxon>
        <taxon>Fungi</taxon>
        <taxon>Dikarya</taxon>
        <taxon>Basidiomycota</taxon>
        <taxon>Agaricomycotina</taxon>
        <taxon>Agaricomycetes</taxon>
        <taxon>Agaricomycetidae</taxon>
        <taxon>Agaricales</taxon>
        <taxon>Marasmiineae</taxon>
        <taxon>Physalacriaceae</taxon>
        <taxon>Cylindrobasidium</taxon>
    </lineage>
</organism>
<dbReference type="AlphaFoldDB" id="A0A0D7BN79"/>
<keyword evidence="7" id="KW-1185">Reference proteome</keyword>
<name>A0A0D7BN79_9AGAR</name>
<dbReference type="Gene3D" id="3.40.50.150">
    <property type="entry name" value="Vaccinia Virus protein VP39"/>
    <property type="match status" value="1"/>
</dbReference>
<proteinExistence type="predicted"/>
<dbReference type="SUPFAM" id="SSF46785">
    <property type="entry name" value="Winged helix' DNA-binding domain"/>
    <property type="match status" value="1"/>
</dbReference>
<dbReference type="InterPro" id="IPR001077">
    <property type="entry name" value="COMT_C"/>
</dbReference>
<dbReference type="PANTHER" id="PTHR43712">
    <property type="entry name" value="PUTATIVE (AFU_ORTHOLOGUE AFUA_4G14580)-RELATED"/>
    <property type="match status" value="1"/>
</dbReference>
<dbReference type="Pfam" id="PF08100">
    <property type="entry name" value="Dimerisation"/>
    <property type="match status" value="1"/>
</dbReference>
<dbReference type="Pfam" id="PF00891">
    <property type="entry name" value="Methyltransf_2"/>
    <property type="match status" value="1"/>
</dbReference>
<evidence type="ECO:0000259" key="5">
    <source>
        <dbReference type="Pfam" id="PF08100"/>
    </source>
</evidence>
<dbReference type="InterPro" id="IPR036388">
    <property type="entry name" value="WH-like_DNA-bd_sf"/>
</dbReference>
<dbReference type="PROSITE" id="PS51683">
    <property type="entry name" value="SAM_OMT_II"/>
    <property type="match status" value="1"/>
</dbReference>
<evidence type="ECO:0000256" key="1">
    <source>
        <dbReference type="ARBA" id="ARBA00022603"/>
    </source>
</evidence>
<dbReference type="InterPro" id="IPR029063">
    <property type="entry name" value="SAM-dependent_MTases_sf"/>
</dbReference>
<feature type="domain" description="O-methyltransferase C-terminal" evidence="4">
    <location>
        <begin position="241"/>
        <end position="453"/>
    </location>
</feature>
<evidence type="ECO:0000259" key="4">
    <source>
        <dbReference type="Pfam" id="PF00891"/>
    </source>
</evidence>
<dbReference type="PANTHER" id="PTHR43712:SF2">
    <property type="entry name" value="O-METHYLTRANSFERASE CICE"/>
    <property type="match status" value="1"/>
</dbReference>
<dbReference type="GO" id="GO:0008171">
    <property type="term" value="F:O-methyltransferase activity"/>
    <property type="evidence" value="ECO:0007669"/>
    <property type="project" value="InterPro"/>
</dbReference>